<proteinExistence type="inferred from homology"/>
<name>A0A9E7KMW2_9LILI</name>
<protein>
    <submittedName>
        <fullName evidence="6">Lipid catabolic process</fullName>
    </submittedName>
</protein>
<keyword evidence="2 5" id="KW-0732">Signal</keyword>
<dbReference type="Pfam" id="PF00657">
    <property type="entry name" value="Lipase_GDSL"/>
    <property type="match status" value="2"/>
</dbReference>
<dbReference type="EMBL" id="CP097510">
    <property type="protein sequence ID" value="URE24937.1"/>
    <property type="molecule type" value="Genomic_DNA"/>
</dbReference>
<evidence type="ECO:0000256" key="5">
    <source>
        <dbReference type="SAM" id="SignalP"/>
    </source>
</evidence>
<organism evidence="6 7">
    <name type="scientific">Musa troglodytarum</name>
    <name type="common">fe'i banana</name>
    <dbReference type="NCBI Taxonomy" id="320322"/>
    <lineage>
        <taxon>Eukaryota</taxon>
        <taxon>Viridiplantae</taxon>
        <taxon>Streptophyta</taxon>
        <taxon>Embryophyta</taxon>
        <taxon>Tracheophyta</taxon>
        <taxon>Spermatophyta</taxon>
        <taxon>Magnoliopsida</taxon>
        <taxon>Liliopsida</taxon>
        <taxon>Zingiberales</taxon>
        <taxon>Musaceae</taxon>
        <taxon>Musa</taxon>
    </lineage>
</organism>
<dbReference type="OrthoDB" id="1600564at2759"/>
<dbReference type="CDD" id="cd01837">
    <property type="entry name" value="SGNH_plant_lipase_like"/>
    <property type="match status" value="2"/>
</dbReference>
<dbReference type="AlphaFoldDB" id="A0A9E7KMW2"/>
<keyword evidence="7" id="KW-1185">Reference proteome</keyword>
<keyword evidence="3" id="KW-0378">Hydrolase</keyword>
<sequence>MASGNRLHLILVILLLLNIHHANGSCFPAIFSFGDSLQDTGNFVNTYANTSVSKPPWGLTYFRRATGRFSNGRLILDFIAQAVGLPLVPPIRGGGDFSCGANFAFAGATAQDKSVLASLGLDVTGWGNYSLAVEIEWFKDLLQSDPSLAEPTFLGNSLFMVGEIGGNDYNAALAQEIPVDQITKVFVPSVIWAISSGITTLIDLGARNFIVPGNLPIGCVPEWLGKFYSTESGDYDEHGCLVWMNDLSLYHNKALQDELNWLMELYPNVTIAYADLFGSGMRMFANPQQFGITVPFTACCGGLGHGCDETGPVCSNPLAYASWEGFHPTEATYQAISDGFIGKSLLLRAKVGGKIVFEGESSRQMISCSSPPVASGHGLRLLVVLFLLFTGTAVGCYTSIFSFGDSIADTGNAMYSGSIVESVCHLPYGQTYFGHATGRFSDGRLIVDFIAEAMGLPMLRPYLAGGNAEDFRYGANFAFAGATALNASFFEDKGFQFSPMEYFLGVQLEWFKQLLPLLCSESNSKDILGNSLILMGEIGGNDYNYAFTQKQSIQEIRSYVPTVIDAIRQAVDVLIQLGATTLVVPGNFPIGCLPAYLADYQSTVAEEYDPQTGCISWLNELSEYHNNMLLDELNQLRKLYPHATIIYADYYEAVLNILRSPQQFGFKTPLAACCGSDGLYNFNWSKMCGTQMSKVCSDPSDSLSWDGIHFTEAAYSTIALSLLDGTYAYPSFTETCTNFQQNAALSQ</sequence>
<comment type="similarity">
    <text evidence="1">Belongs to the 'GDSL' lipolytic enzyme family.</text>
</comment>
<evidence type="ECO:0000256" key="3">
    <source>
        <dbReference type="ARBA" id="ARBA00022801"/>
    </source>
</evidence>
<feature type="chain" id="PRO_5039615114" evidence="5">
    <location>
        <begin position="25"/>
        <end position="747"/>
    </location>
</feature>
<dbReference type="Proteomes" id="UP001055439">
    <property type="component" value="Chromosome 8"/>
</dbReference>
<accession>A0A9E7KMW2</accession>
<dbReference type="InterPro" id="IPR036514">
    <property type="entry name" value="SGNH_hydro_sf"/>
</dbReference>
<dbReference type="GO" id="GO:0016788">
    <property type="term" value="F:hydrolase activity, acting on ester bonds"/>
    <property type="evidence" value="ECO:0007669"/>
    <property type="project" value="InterPro"/>
</dbReference>
<feature type="signal peptide" evidence="5">
    <location>
        <begin position="1"/>
        <end position="24"/>
    </location>
</feature>
<gene>
    <name evidence="6" type="ORF">MUK42_15779</name>
</gene>
<evidence type="ECO:0000313" key="6">
    <source>
        <dbReference type="EMBL" id="URE24937.1"/>
    </source>
</evidence>
<dbReference type="PANTHER" id="PTHR22835">
    <property type="entry name" value="ZINC FINGER FYVE DOMAIN CONTAINING PROTEIN"/>
    <property type="match status" value="1"/>
</dbReference>
<dbReference type="SUPFAM" id="SSF52266">
    <property type="entry name" value="SGNH hydrolase"/>
    <property type="match status" value="2"/>
</dbReference>
<evidence type="ECO:0000256" key="4">
    <source>
        <dbReference type="ARBA" id="ARBA00023180"/>
    </source>
</evidence>
<dbReference type="PANTHER" id="PTHR22835:SF663">
    <property type="entry name" value="LIPASE-LIKE"/>
    <property type="match status" value="1"/>
</dbReference>
<dbReference type="Gene3D" id="3.40.50.1110">
    <property type="entry name" value="SGNH hydrolase"/>
    <property type="match status" value="2"/>
</dbReference>
<evidence type="ECO:0000256" key="2">
    <source>
        <dbReference type="ARBA" id="ARBA00022729"/>
    </source>
</evidence>
<evidence type="ECO:0000256" key="1">
    <source>
        <dbReference type="ARBA" id="ARBA00008668"/>
    </source>
</evidence>
<dbReference type="InterPro" id="IPR001087">
    <property type="entry name" value="GDSL"/>
</dbReference>
<dbReference type="InterPro" id="IPR035669">
    <property type="entry name" value="SGNH_plant_lipase-like"/>
</dbReference>
<keyword evidence="4" id="KW-0325">Glycoprotein</keyword>
<evidence type="ECO:0000313" key="7">
    <source>
        <dbReference type="Proteomes" id="UP001055439"/>
    </source>
</evidence>
<reference evidence="6" key="1">
    <citation type="submission" date="2022-05" db="EMBL/GenBank/DDBJ databases">
        <title>The Musa troglodytarum L. genome provides insights into the mechanism of non-climacteric behaviour and enrichment of carotenoids.</title>
        <authorList>
            <person name="Wang J."/>
        </authorList>
    </citation>
    <scope>NUCLEOTIDE SEQUENCE</scope>
    <source>
        <tissue evidence="6">Leaf</tissue>
    </source>
</reference>